<proteinExistence type="predicted"/>
<dbReference type="EMBL" id="BARW01025436">
    <property type="protein sequence ID" value="GAJ08557.1"/>
    <property type="molecule type" value="Genomic_DNA"/>
</dbReference>
<dbReference type="AlphaFoldDB" id="X1UYA9"/>
<organism evidence="1">
    <name type="scientific">marine sediment metagenome</name>
    <dbReference type="NCBI Taxonomy" id="412755"/>
    <lineage>
        <taxon>unclassified sequences</taxon>
        <taxon>metagenomes</taxon>
        <taxon>ecological metagenomes</taxon>
    </lineage>
</organism>
<reference evidence="1" key="1">
    <citation type="journal article" date="2014" name="Front. Microbiol.">
        <title>High frequency of phylogenetically diverse reductive dehalogenase-homologous genes in deep subseafloor sedimentary metagenomes.</title>
        <authorList>
            <person name="Kawai M."/>
            <person name="Futagami T."/>
            <person name="Toyoda A."/>
            <person name="Takaki Y."/>
            <person name="Nishi S."/>
            <person name="Hori S."/>
            <person name="Arai W."/>
            <person name="Tsubouchi T."/>
            <person name="Morono Y."/>
            <person name="Uchiyama I."/>
            <person name="Ito T."/>
            <person name="Fujiyama A."/>
            <person name="Inagaki F."/>
            <person name="Takami H."/>
        </authorList>
    </citation>
    <scope>NUCLEOTIDE SEQUENCE</scope>
    <source>
        <strain evidence="1">Expedition CK06-06</strain>
    </source>
</reference>
<protein>
    <submittedName>
        <fullName evidence="1">Uncharacterized protein</fullName>
    </submittedName>
</protein>
<accession>X1UYA9</accession>
<feature type="non-terminal residue" evidence="1">
    <location>
        <position position="1"/>
    </location>
</feature>
<comment type="caution">
    <text evidence="1">The sequence shown here is derived from an EMBL/GenBank/DDBJ whole genome shotgun (WGS) entry which is preliminary data.</text>
</comment>
<evidence type="ECO:0000313" key="1">
    <source>
        <dbReference type="EMBL" id="GAJ08557.1"/>
    </source>
</evidence>
<sequence>GLEKLTEGRYNLTKLALKSSFGEMSDYGSL</sequence>
<name>X1UYA9_9ZZZZ</name>
<gene>
    <name evidence="1" type="ORF">S12H4_41697</name>
</gene>